<dbReference type="Pfam" id="PF13895">
    <property type="entry name" value="Ig_2"/>
    <property type="match status" value="1"/>
</dbReference>
<feature type="domain" description="Ig-like" evidence="17">
    <location>
        <begin position="433"/>
        <end position="518"/>
    </location>
</feature>
<keyword evidence="2" id="KW-1003">Cell membrane</keyword>
<dbReference type="InterPro" id="IPR013098">
    <property type="entry name" value="Ig_I-set"/>
</dbReference>
<keyword evidence="5 16" id="KW-0732">Signal</keyword>
<protein>
    <recommendedName>
        <fullName evidence="17">Ig-like domain-containing protein</fullName>
    </recommendedName>
</protein>
<dbReference type="Pfam" id="PF13927">
    <property type="entry name" value="Ig_3"/>
    <property type="match status" value="1"/>
</dbReference>
<feature type="domain" description="Ig-like" evidence="17">
    <location>
        <begin position="337"/>
        <end position="428"/>
    </location>
</feature>
<reference evidence="18" key="2">
    <citation type="submission" date="2014-03" db="EMBL/GenBank/DDBJ databases">
        <authorList>
            <person name="Genoscope - CEA"/>
        </authorList>
    </citation>
    <scope>NUCLEOTIDE SEQUENCE</scope>
</reference>
<dbReference type="GO" id="GO:0007399">
    <property type="term" value="P:nervous system development"/>
    <property type="evidence" value="ECO:0007669"/>
    <property type="project" value="UniProtKB-KW"/>
</dbReference>
<evidence type="ECO:0000256" key="16">
    <source>
        <dbReference type="SAM" id="SignalP"/>
    </source>
</evidence>
<name>A0A060W3P2_ONCMY</name>
<feature type="chain" id="PRO_5001589456" description="Ig-like domain-containing protein" evidence="16">
    <location>
        <begin position="21"/>
        <end position="562"/>
    </location>
</feature>
<dbReference type="GO" id="GO:0045202">
    <property type="term" value="C:synapse"/>
    <property type="evidence" value="ECO:0007669"/>
    <property type="project" value="UniProtKB-SubCell"/>
</dbReference>
<proteinExistence type="inferred from homology"/>
<keyword evidence="13" id="KW-0393">Immunoglobulin domain</keyword>
<dbReference type="InterPro" id="IPR051170">
    <property type="entry name" value="Neural/epithelial_adhesion"/>
</dbReference>
<dbReference type="InterPro" id="IPR036179">
    <property type="entry name" value="Ig-like_dom_sf"/>
</dbReference>
<evidence type="ECO:0000256" key="10">
    <source>
        <dbReference type="ARBA" id="ARBA00023136"/>
    </source>
</evidence>
<dbReference type="InterPro" id="IPR003599">
    <property type="entry name" value="Ig_sub"/>
</dbReference>
<dbReference type="InterPro" id="IPR003598">
    <property type="entry name" value="Ig_sub2"/>
</dbReference>
<evidence type="ECO:0000256" key="2">
    <source>
        <dbReference type="ARBA" id="ARBA00022475"/>
    </source>
</evidence>
<evidence type="ECO:0000256" key="4">
    <source>
        <dbReference type="ARBA" id="ARBA00022692"/>
    </source>
</evidence>
<dbReference type="AlphaFoldDB" id="A0A060W3P2"/>
<dbReference type="GO" id="GO:0005886">
    <property type="term" value="C:plasma membrane"/>
    <property type="evidence" value="ECO:0007669"/>
    <property type="project" value="UniProtKB-SubCell"/>
</dbReference>
<evidence type="ECO:0000256" key="11">
    <source>
        <dbReference type="ARBA" id="ARBA00023157"/>
    </source>
</evidence>
<keyword evidence="9" id="KW-0770">Synapse</keyword>
<dbReference type="FunFam" id="2.60.40.10:FF:000245">
    <property type="entry name" value="protein turtle homolog B isoform X2"/>
    <property type="match status" value="1"/>
</dbReference>
<dbReference type="Gene3D" id="2.60.40.10">
    <property type="entry name" value="Immunoglobulins"/>
    <property type="match status" value="5"/>
</dbReference>
<dbReference type="EMBL" id="FR904336">
    <property type="protein sequence ID" value="CDQ59864.1"/>
    <property type="molecule type" value="Genomic_DNA"/>
</dbReference>
<dbReference type="FunFam" id="2.60.40.10:FF:000272">
    <property type="entry name" value="Immunoglobulin superfamily member 9B"/>
    <property type="match status" value="1"/>
</dbReference>
<dbReference type="STRING" id="8022.A0A060W3P2"/>
<keyword evidence="10" id="KW-0472">Membrane</keyword>
<keyword evidence="11" id="KW-1015">Disulfide bond</keyword>
<evidence type="ECO:0000313" key="19">
    <source>
        <dbReference type="Proteomes" id="UP000193380"/>
    </source>
</evidence>
<dbReference type="InterPro" id="IPR013106">
    <property type="entry name" value="Ig_V-set"/>
</dbReference>
<comment type="subcellular location">
    <subcellularLocation>
        <location evidence="1">Cell membrane</location>
        <topology evidence="1">Single-pass membrane protein</topology>
    </subcellularLocation>
    <subcellularLocation>
        <location evidence="14">Synapse</location>
    </subcellularLocation>
</comment>
<dbReference type="FunFam" id="2.60.40.10:FF:000321">
    <property type="entry name" value="protein turtle homolog B isoform X2"/>
    <property type="match status" value="1"/>
</dbReference>
<keyword evidence="4" id="KW-0812">Transmembrane</keyword>
<evidence type="ECO:0000256" key="12">
    <source>
        <dbReference type="ARBA" id="ARBA00023180"/>
    </source>
</evidence>
<feature type="domain" description="Ig-like" evidence="17">
    <location>
        <begin position="137"/>
        <end position="216"/>
    </location>
</feature>
<dbReference type="PANTHER" id="PTHR12231">
    <property type="entry name" value="CTX-RELATED TYPE I TRANSMEMBRANE PROTEIN"/>
    <property type="match status" value="1"/>
</dbReference>
<dbReference type="InterPro" id="IPR007110">
    <property type="entry name" value="Ig-like_dom"/>
</dbReference>
<keyword evidence="7" id="KW-0524">Neurogenesis</keyword>
<dbReference type="Pfam" id="PF07679">
    <property type="entry name" value="I-set"/>
    <property type="match status" value="1"/>
</dbReference>
<dbReference type="PROSITE" id="PS50835">
    <property type="entry name" value="IG_LIKE"/>
    <property type="match status" value="4"/>
</dbReference>
<evidence type="ECO:0000256" key="5">
    <source>
        <dbReference type="ARBA" id="ARBA00022729"/>
    </source>
</evidence>
<accession>A0A060W3P2</accession>
<evidence type="ECO:0000256" key="13">
    <source>
        <dbReference type="ARBA" id="ARBA00023319"/>
    </source>
</evidence>
<evidence type="ECO:0000256" key="6">
    <source>
        <dbReference type="ARBA" id="ARBA00022737"/>
    </source>
</evidence>
<keyword evidence="3" id="KW-0597">Phosphoprotein</keyword>
<evidence type="ECO:0000256" key="1">
    <source>
        <dbReference type="ARBA" id="ARBA00004162"/>
    </source>
</evidence>
<dbReference type="Proteomes" id="UP000193380">
    <property type="component" value="Unassembled WGS sequence"/>
</dbReference>
<evidence type="ECO:0000256" key="14">
    <source>
        <dbReference type="ARBA" id="ARBA00034103"/>
    </source>
</evidence>
<dbReference type="PANTHER" id="PTHR12231:SF240">
    <property type="entry name" value="PROTEIN TURTLE HOMOLOG B"/>
    <property type="match status" value="1"/>
</dbReference>
<dbReference type="InterPro" id="IPR013783">
    <property type="entry name" value="Ig-like_fold"/>
</dbReference>
<dbReference type="SMART" id="SM00409">
    <property type="entry name" value="IG"/>
    <property type="match status" value="5"/>
</dbReference>
<dbReference type="FunFam" id="2.60.40.10:FF:000226">
    <property type="entry name" value="protein turtle homolog B"/>
    <property type="match status" value="1"/>
</dbReference>
<dbReference type="SUPFAM" id="SSF48726">
    <property type="entry name" value="Immunoglobulin"/>
    <property type="match status" value="5"/>
</dbReference>
<evidence type="ECO:0000256" key="7">
    <source>
        <dbReference type="ARBA" id="ARBA00022902"/>
    </source>
</evidence>
<feature type="signal peptide" evidence="16">
    <location>
        <begin position="1"/>
        <end position="20"/>
    </location>
</feature>
<evidence type="ECO:0000256" key="8">
    <source>
        <dbReference type="ARBA" id="ARBA00022989"/>
    </source>
</evidence>
<keyword evidence="12" id="KW-0325">Glycoprotein</keyword>
<evidence type="ECO:0000256" key="9">
    <source>
        <dbReference type="ARBA" id="ARBA00023018"/>
    </source>
</evidence>
<keyword evidence="6" id="KW-0677">Repeat</keyword>
<gene>
    <name evidence="18" type="ORF">GSONMT00080725001</name>
</gene>
<reference evidence="18" key="1">
    <citation type="journal article" date="2014" name="Nat. Commun.">
        <title>The rainbow trout genome provides novel insights into evolution after whole-genome duplication in vertebrates.</title>
        <authorList>
            <person name="Berthelot C."/>
            <person name="Brunet F."/>
            <person name="Chalopin D."/>
            <person name="Juanchich A."/>
            <person name="Bernard M."/>
            <person name="Noel B."/>
            <person name="Bento P."/>
            <person name="Da Silva C."/>
            <person name="Labadie K."/>
            <person name="Alberti A."/>
            <person name="Aury J.M."/>
            <person name="Louis A."/>
            <person name="Dehais P."/>
            <person name="Bardou P."/>
            <person name="Montfort J."/>
            <person name="Klopp C."/>
            <person name="Cabau C."/>
            <person name="Gaspin C."/>
            <person name="Thorgaard G.H."/>
            <person name="Boussaha M."/>
            <person name="Quillet E."/>
            <person name="Guyomard R."/>
            <person name="Galiana D."/>
            <person name="Bobe J."/>
            <person name="Volff J.N."/>
            <person name="Genet C."/>
            <person name="Wincker P."/>
            <person name="Jaillon O."/>
            <person name="Roest Crollius H."/>
            <person name="Guiguen Y."/>
        </authorList>
    </citation>
    <scope>NUCLEOTIDE SEQUENCE [LARGE SCALE GENOMIC DNA]</scope>
</reference>
<organism evidence="18 19">
    <name type="scientific">Oncorhynchus mykiss</name>
    <name type="common">Rainbow trout</name>
    <name type="synonym">Salmo gairdneri</name>
    <dbReference type="NCBI Taxonomy" id="8022"/>
    <lineage>
        <taxon>Eukaryota</taxon>
        <taxon>Metazoa</taxon>
        <taxon>Chordata</taxon>
        <taxon>Craniata</taxon>
        <taxon>Vertebrata</taxon>
        <taxon>Euteleostomi</taxon>
        <taxon>Actinopterygii</taxon>
        <taxon>Neopterygii</taxon>
        <taxon>Teleostei</taxon>
        <taxon>Protacanthopterygii</taxon>
        <taxon>Salmoniformes</taxon>
        <taxon>Salmonidae</taxon>
        <taxon>Salmoninae</taxon>
        <taxon>Oncorhynchus</taxon>
    </lineage>
</organism>
<evidence type="ECO:0000256" key="15">
    <source>
        <dbReference type="ARBA" id="ARBA00061549"/>
    </source>
</evidence>
<dbReference type="PaxDb" id="8022-A0A060W3P2"/>
<evidence type="ECO:0000259" key="17">
    <source>
        <dbReference type="PROSITE" id="PS50835"/>
    </source>
</evidence>
<dbReference type="Pfam" id="PF07686">
    <property type="entry name" value="V-set"/>
    <property type="match status" value="1"/>
</dbReference>
<feature type="domain" description="Ig-like" evidence="17">
    <location>
        <begin position="38"/>
        <end position="113"/>
    </location>
</feature>
<evidence type="ECO:0000256" key="3">
    <source>
        <dbReference type="ARBA" id="ARBA00022553"/>
    </source>
</evidence>
<evidence type="ECO:0000313" key="18">
    <source>
        <dbReference type="EMBL" id="CDQ59864.1"/>
    </source>
</evidence>
<dbReference type="SMART" id="SM00408">
    <property type="entry name" value="IGc2"/>
    <property type="match status" value="4"/>
</dbReference>
<comment type="similarity">
    <text evidence="15">Belongs to the immunoglobulin superfamily. Turtle family.</text>
</comment>
<keyword evidence="8" id="KW-1133">Transmembrane helix</keyword>
<sequence length="562" mass="61768">MIWYVATLIASVFSTRGTAAQGAHGVREEPQFVTVRAGENVILGCDVAYPLNGQPYVVEWFKFGVPIPFFINFRFYPPHVGPEYAGRASLHGKSSLRIEKVRSDDQGWYECKVLMLEQQYHTFHNGSWVHLTVNAPPNFTDTPPQYVEAKEGGSITLSCVASGNPKPSVSWIREGEPVEDSDKYKVTDGSLAVLSVSRKDRGAYTCRAYSIQGEVVHTTRLLVQGSPATTQHLYECMCICVHVCSSRVVCLCVRFLQGECFNRQVDICTCGSGYRLYIDALPSLLCSGLRDRVSILVDGSLIIGGVKPEDAGRFTCSPSNSLGQPPSAWAQVTVQYPARVKDMPPAIYVAIGLPGFIRCPVDANPPVTLVKWTKDGNPLRIEKYPGWSQMEDGSIRVAEVTEDSLGTYTCMPYNALGSEGWSAPTPLVLKDPPKFSIVPGGEYRQEAGRELVIPCAAEREFPYPNITWRKVGKPSKSKHNVLPTGSLQFKSLGKEDHGEWECVATNVATSITASTHLQVFGTSPHAPVNVHAAVSTTWVNMSWEAGYDGGFEQTFSVWYGYV</sequence>